<dbReference type="GO" id="GO:0050311">
    <property type="term" value="F:sulfite reductase (ferredoxin) activity"/>
    <property type="evidence" value="ECO:0007669"/>
    <property type="project" value="TreeGrafter"/>
</dbReference>
<dbReference type="Proteomes" id="UP000255036">
    <property type="component" value="Unassembled WGS sequence"/>
</dbReference>
<dbReference type="GO" id="GO:0046872">
    <property type="term" value="F:metal ion binding"/>
    <property type="evidence" value="ECO:0007669"/>
    <property type="project" value="UniProtKB-KW"/>
</dbReference>
<dbReference type="Gene3D" id="3.30.70.20">
    <property type="match status" value="1"/>
</dbReference>
<dbReference type="PROSITE" id="PS00198">
    <property type="entry name" value="4FE4S_FER_1"/>
    <property type="match status" value="1"/>
</dbReference>
<dbReference type="InterPro" id="IPR045854">
    <property type="entry name" value="NO2/SO3_Rdtase_4Fe4S_sf"/>
</dbReference>
<reference evidence="6 7" key="1">
    <citation type="submission" date="2018-07" db="EMBL/GenBank/DDBJ databases">
        <title>Anaerosacharophilus polymeroproducens gen. nov. sp. nov., an anaerobic bacterium isolated from salt field.</title>
        <authorList>
            <person name="Kim W."/>
            <person name="Yang S.-H."/>
            <person name="Oh J."/>
            <person name="Lee J.-H."/>
            <person name="Kwon K.K."/>
        </authorList>
    </citation>
    <scope>NUCLEOTIDE SEQUENCE [LARGE SCALE GENOMIC DNA]</scope>
    <source>
        <strain evidence="6 7">MCWD5</strain>
    </source>
</reference>
<sequence>MAKILPAQIKEVKAQGFLINRGTEEFSGRILPSGCVFSAEDLITIAEIANRYGNGKVAFTTRLTAEVVGIPYEQIENAKAYAAEHGLYFGGTGSKIRPITACKGTTCVYGNFDTQALAKEIHEKYYKGWHDVNLPHKFKIAVGGCPNSCMKPSLNDFGIEGHKAPDYNMEACKGCKVCNIEKSCPMKACKLIDGKMRIDTRICLTCGVCSGKCPFNAVKRHDKVQYQIYLGGTWGKKTRVGTPLSRLVSEEEISPLLEKTILWYIENGNSKERLGAVIDRIGVENMEQSLFCEDLLNRKEDILGK</sequence>
<keyword evidence="2" id="KW-0479">Metal-binding</keyword>
<evidence type="ECO:0000256" key="3">
    <source>
        <dbReference type="ARBA" id="ARBA00023004"/>
    </source>
</evidence>
<dbReference type="Pfam" id="PF03460">
    <property type="entry name" value="NIR_SIR_ferr"/>
    <property type="match status" value="1"/>
</dbReference>
<feature type="domain" description="4Fe-4S ferredoxin-type" evidence="5">
    <location>
        <begin position="194"/>
        <end position="223"/>
    </location>
</feature>
<evidence type="ECO:0000256" key="1">
    <source>
        <dbReference type="ARBA" id="ARBA00022485"/>
    </source>
</evidence>
<dbReference type="InterPro" id="IPR036136">
    <property type="entry name" value="Nit/Sulf_reduc_fer-like_dom_sf"/>
</dbReference>
<gene>
    <name evidence="6" type="ORF">DWV06_09480</name>
</gene>
<dbReference type="InterPro" id="IPR005117">
    <property type="entry name" value="NiRdtase/SiRdtase_haem-b_fer"/>
</dbReference>
<dbReference type="InterPro" id="IPR017900">
    <property type="entry name" value="4Fe4S_Fe_S_CS"/>
</dbReference>
<keyword evidence="4" id="KW-0411">Iron-sulfur</keyword>
<dbReference type="GO" id="GO:0051539">
    <property type="term" value="F:4 iron, 4 sulfur cluster binding"/>
    <property type="evidence" value="ECO:0007669"/>
    <property type="project" value="UniProtKB-KW"/>
</dbReference>
<evidence type="ECO:0000259" key="5">
    <source>
        <dbReference type="PROSITE" id="PS51379"/>
    </source>
</evidence>
<dbReference type="InterPro" id="IPR017896">
    <property type="entry name" value="4Fe4S_Fe-S-bd"/>
</dbReference>
<keyword evidence="7" id="KW-1185">Reference proteome</keyword>
<dbReference type="OrthoDB" id="9800558at2"/>
<protein>
    <submittedName>
        <fullName evidence="6">(4Fe-4S)-binding protein</fullName>
    </submittedName>
</protein>
<dbReference type="EMBL" id="QRCT01000026">
    <property type="protein sequence ID" value="RDU23428.1"/>
    <property type="molecule type" value="Genomic_DNA"/>
</dbReference>
<dbReference type="SUPFAM" id="SSF54862">
    <property type="entry name" value="4Fe-4S ferredoxins"/>
    <property type="match status" value="1"/>
</dbReference>
<keyword evidence="3" id="KW-0408">Iron</keyword>
<evidence type="ECO:0000256" key="2">
    <source>
        <dbReference type="ARBA" id="ARBA00022723"/>
    </source>
</evidence>
<dbReference type="Gene3D" id="3.30.413.10">
    <property type="entry name" value="Sulfite Reductase Hemoprotein, domain 1"/>
    <property type="match status" value="2"/>
</dbReference>
<dbReference type="GO" id="GO:0016002">
    <property type="term" value="F:sulfite reductase activity"/>
    <property type="evidence" value="ECO:0007669"/>
    <property type="project" value="TreeGrafter"/>
</dbReference>
<keyword evidence="1" id="KW-0004">4Fe-4S</keyword>
<dbReference type="InterPro" id="IPR006067">
    <property type="entry name" value="NO2/SO3_Rdtase_4Fe4S_dom"/>
</dbReference>
<name>A0A371AV32_9FIRM</name>
<dbReference type="GO" id="GO:0000103">
    <property type="term" value="P:sulfate assimilation"/>
    <property type="evidence" value="ECO:0007669"/>
    <property type="project" value="TreeGrafter"/>
</dbReference>
<evidence type="ECO:0000256" key="4">
    <source>
        <dbReference type="ARBA" id="ARBA00023014"/>
    </source>
</evidence>
<dbReference type="RefSeq" id="WP_115481945.1">
    <property type="nucleotide sequence ID" value="NZ_QRCT01000026.1"/>
</dbReference>
<dbReference type="PANTHER" id="PTHR11493">
    <property type="entry name" value="SULFITE REDUCTASE [NADPH] SUBUNIT BETA-RELATED"/>
    <property type="match status" value="1"/>
</dbReference>
<dbReference type="GO" id="GO:0020037">
    <property type="term" value="F:heme binding"/>
    <property type="evidence" value="ECO:0007669"/>
    <property type="project" value="InterPro"/>
</dbReference>
<evidence type="ECO:0000313" key="7">
    <source>
        <dbReference type="Proteomes" id="UP000255036"/>
    </source>
</evidence>
<dbReference type="SUPFAM" id="SSF55124">
    <property type="entry name" value="Nitrite/Sulfite reductase N-terminal domain-like"/>
    <property type="match status" value="1"/>
</dbReference>
<organism evidence="6 7">
    <name type="scientific">Anaerosacchariphilus polymeriproducens</name>
    <dbReference type="NCBI Taxonomy" id="1812858"/>
    <lineage>
        <taxon>Bacteria</taxon>
        <taxon>Bacillati</taxon>
        <taxon>Bacillota</taxon>
        <taxon>Clostridia</taxon>
        <taxon>Lachnospirales</taxon>
        <taxon>Lachnospiraceae</taxon>
        <taxon>Anaerosacchariphilus</taxon>
    </lineage>
</organism>
<feature type="domain" description="4Fe-4S ferredoxin-type" evidence="5">
    <location>
        <begin position="163"/>
        <end position="193"/>
    </location>
</feature>
<dbReference type="InterPro" id="IPR045169">
    <property type="entry name" value="NO2/SO3_Rdtase_4Fe4S_prot"/>
</dbReference>
<accession>A0A371AV32</accession>
<evidence type="ECO:0000313" key="6">
    <source>
        <dbReference type="EMBL" id="RDU23428.1"/>
    </source>
</evidence>
<dbReference type="Pfam" id="PF01077">
    <property type="entry name" value="NIR_SIR"/>
    <property type="match status" value="1"/>
</dbReference>
<proteinExistence type="predicted"/>
<comment type="caution">
    <text evidence="6">The sequence shown here is derived from an EMBL/GenBank/DDBJ whole genome shotgun (WGS) entry which is preliminary data.</text>
</comment>
<dbReference type="SUPFAM" id="SSF56014">
    <property type="entry name" value="Nitrite and sulphite reductase 4Fe-4S domain-like"/>
    <property type="match status" value="1"/>
</dbReference>
<dbReference type="GO" id="GO:0009337">
    <property type="term" value="C:sulfite reductase complex (NADPH)"/>
    <property type="evidence" value="ECO:0007669"/>
    <property type="project" value="TreeGrafter"/>
</dbReference>
<dbReference type="AlphaFoldDB" id="A0A371AV32"/>
<dbReference type="PANTHER" id="PTHR11493:SF54">
    <property type="entry name" value="ANAEROBIC SULFITE REDUCTASE SUBUNIT C"/>
    <property type="match status" value="1"/>
</dbReference>
<dbReference type="PROSITE" id="PS51379">
    <property type="entry name" value="4FE4S_FER_2"/>
    <property type="match status" value="2"/>
</dbReference>